<comment type="caution">
    <text evidence="2">The sequence shown here is derived from an EMBL/GenBank/DDBJ whole genome shotgun (WGS) entry which is preliminary data.</text>
</comment>
<keyword evidence="1" id="KW-1133">Transmembrane helix</keyword>
<sequence>MHFATMLSIVASTVAVATFTWQKQWLPSLIFAFSLSYIIFDKVFPALLPEPLVTGLSFISLLLAMIFCWQTFSRKKVA</sequence>
<keyword evidence="1" id="KW-0472">Membrane</keyword>
<gene>
    <name evidence="2" type="ORF">GTP44_05610</name>
</gene>
<protein>
    <submittedName>
        <fullName evidence="2">Uncharacterized protein</fullName>
    </submittedName>
</protein>
<evidence type="ECO:0000313" key="3">
    <source>
        <dbReference type="Proteomes" id="UP000474565"/>
    </source>
</evidence>
<keyword evidence="1" id="KW-0812">Transmembrane</keyword>
<dbReference type="AlphaFoldDB" id="A0A6L8MFY6"/>
<feature type="transmembrane region" description="Helical" evidence="1">
    <location>
        <begin position="25"/>
        <end position="40"/>
    </location>
</feature>
<name>A0A6L8MFY6_9BURK</name>
<dbReference type="EMBL" id="WWCP01000004">
    <property type="protein sequence ID" value="MYM81434.1"/>
    <property type="molecule type" value="Genomic_DNA"/>
</dbReference>
<organism evidence="2 3">
    <name type="scientific">Duganella lactea</name>
    <dbReference type="NCBI Taxonomy" id="2692173"/>
    <lineage>
        <taxon>Bacteria</taxon>
        <taxon>Pseudomonadati</taxon>
        <taxon>Pseudomonadota</taxon>
        <taxon>Betaproteobacteria</taxon>
        <taxon>Burkholderiales</taxon>
        <taxon>Oxalobacteraceae</taxon>
        <taxon>Telluria group</taxon>
        <taxon>Duganella</taxon>
    </lineage>
</organism>
<evidence type="ECO:0000256" key="1">
    <source>
        <dbReference type="SAM" id="Phobius"/>
    </source>
</evidence>
<accession>A0A6L8MFY6</accession>
<evidence type="ECO:0000313" key="2">
    <source>
        <dbReference type="EMBL" id="MYM81434.1"/>
    </source>
</evidence>
<dbReference type="Proteomes" id="UP000474565">
    <property type="component" value="Unassembled WGS sequence"/>
</dbReference>
<dbReference type="RefSeq" id="WP_161018667.1">
    <property type="nucleotide sequence ID" value="NZ_WWCP01000004.1"/>
</dbReference>
<feature type="transmembrane region" description="Helical" evidence="1">
    <location>
        <begin position="52"/>
        <end position="72"/>
    </location>
</feature>
<reference evidence="2 3" key="1">
    <citation type="submission" date="2019-12" db="EMBL/GenBank/DDBJ databases">
        <title>Novel species isolated from a subtropical stream in China.</title>
        <authorList>
            <person name="Lu H."/>
        </authorList>
    </citation>
    <scope>NUCLEOTIDE SEQUENCE [LARGE SCALE GENOMIC DNA]</scope>
    <source>
        <strain evidence="2 3">FT50W</strain>
    </source>
</reference>
<proteinExistence type="predicted"/>